<reference evidence="2 3" key="1">
    <citation type="submission" date="2017-07" db="EMBL/GenBank/DDBJ databases">
        <title>Amycolatopsis thailandensis Genome sequencing and assembly.</title>
        <authorList>
            <person name="Kaur N."/>
            <person name="Mayilraj S."/>
        </authorList>
    </citation>
    <scope>NUCLEOTIDE SEQUENCE [LARGE SCALE GENOMIC DNA]</scope>
    <source>
        <strain evidence="2 3">JCM 16380</strain>
    </source>
</reference>
<protein>
    <recommendedName>
        <fullName evidence="1">DUF397 domain-containing protein</fullName>
    </recommendedName>
</protein>
<evidence type="ECO:0000259" key="1">
    <source>
        <dbReference type="Pfam" id="PF04149"/>
    </source>
</evidence>
<evidence type="ECO:0000313" key="2">
    <source>
        <dbReference type="EMBL" id="OXM56983.1"/>
    </source>
</evidence>
<sequence>MALPCPSALARPRRGRLATPRTVGIRGQVSAGEQVVRCRDKVPRRRDGGVFHALSSSGETNEGGTPVTQDLTGAAWFKSSRCGGGPTCVEVAFLESGVGVRDSKDPGPAFVVSPGSWSSFVRHCSGTADGQGCDSATS</sequence>
<organism evidence="2 3">
    <name type="scientific">Amycolatopsis thailandensis</name>
    <dbReference type="NCBI Taxonomy" id="589330"/>
    <lineage>
        <taxon>Bacteria</taxon>
        <taxon>Bacillati</taxon>
        <taxon>Actinomycetota</taxon>
        <taxon>Actinomycetes</taxon>
        <taxon>Pseudonocardiales</taxon>
        <taxon>Pseudonocardiaceae</taxon>
        <taxon>Amycolatopsis</taxon>
    </lineage>
</organism>
<comment type="caution">
    <text evidence="2">The sequence shown here is derived from an EMBL/GenBank/DDBJ whole genome shotgun (WGS) entry which is preliminary data.</text>
</comment>
<keyword evidence="3" id="KW-1185">Reference proteome</keyword>
<dbReference type="OrthoDB" id="3635675at2"/>
<dbReference type="InterPro" id="IPR007278">
    <property type="entry name" value="DUF397"/>
</dbReference>
<gene>
    <name evidence="2" type="ORF">CFP71_10205</name>
</gene>
<accession>A0A229SDK4</accession>
<feature type="domain" description="DUF397" evidence="1">
    <location>
        <begin position="74"/>
        <end position="123"/>
    </location>
</feature>
<dbReference type="EMBL" id="NMQT01000032">
    <property type="protein sequence ID" value="OXM56983.1"/>
    <property type="molecule type" value="Genomic_DNA"/>
</dbReference>
<evidence type="ECO:0000313" key="3">
    <source>
        <dbReference type="Proteomes" id="UP000215223"/>
    </source>
</evidence>
<dbReference type="Proteomes" id="UP000215223">
    <property type="component" value="Unassembled WGS sequence"/>
</dbReference>
<dbReference type="Pfam" id="PF04149">
    <property type="entry name" value="DUF397"/>
    <property type="match status" value="1"/>
</dbReference>
<proteinExistence type="predicted"/>
<dbReference type="RefSeq" id="WP_093933594.1">
    <property type="nucleotide sequence ID" value="NZ_NMQT01000032.1"/>
</dbReference>
<name>A0A229SDK4_9PSEU</name>
<dbReference type="AlphaFoldDB" id="A0A229SDK4"/>